<keyword evidence="2" id="KW-1185">Reference proteome</keyword>
<organism evidence="1 2">
    <name type="scientific">Stephania yunnanensis</name>
    <dbReference type="NCBI Taxonomy" id="152371"/>
    <lineage>
        <taxon>Eukaryota</taxon>
        <taxon>Viridiplantae</taxon>
        <taxon>Streptophyta</taxon>
        <taxon>Embryophyta</taxon>
        <taxon>Tracheophyta</taxon>
        <taxon>Spermatophyta</taxon>
        <taxon>Magnoliopsida</taxon>
        <taxon>Ranunculales</taxon>
        <taxon>Menispermaceae</taxon>
        <taxon>Menispermoideae</taxon>
        <taxon>Cissampelideae</taxon>
        <taxon>Stephania</taxon>
    </lineage>
</organism>
<name>A0AAP0P5N0_9MAGN</name>
<protein>
    <submittedName>
        <fullName evidence="1">Uncharacterized protein</fullName>
    </submittedName>
</protein>
<comment type="caution">
    <text evidence="1">The sequence shown here is derived from an EMBL/GenBank/DDBJ whole genome shotgun (WGS) entry which is preliminary data.</text>
</comment>
<dbReference type="AlphaFoldDB" id="A0AAP0P5N0"/>
<gene>
    <name evidence="1" type="ORF">Syun_017238</name>
</gene>
<proteinExistence type="predicted"/>
<sequence>MAPPLTLGDESGLVAAPSLTSGGGGDVAASLFSDVVTFPWCRDDGDPPFEVFQLVTSAGSPQI</sequence>
<evidence type="ECO:0000313" key="2">
    <source>
        <dbReference type="Proteomes" id="UP001420932"/>
    </source>
</evidence>
<dbReference type="Proteomes" id="UP001420932">
    <property type="component" value="Unassembled WGS sequence"/>
</dbReference>
<accession>A0AAP0P5N0</accession>
<evidence type="ECO:0000313" key="1">
    <source>
        <dbReference type="EMBL" id="KAK9128441.1"/>
    </source>
</evidence>
<reference evidence="1 2" key="1">
    <citation type="submission" date="2024-01" db="EMBL/GenBank/DDBJ databases">
        <title>Genome assemblies of Stephania.</title>
        <authorList>
            <person name="Yang L."/>
        </authorList>
    </citation>
    <scope>NUCLEOTIDE SEQUENCE [LARGE SCALE GENOMIC DNA]</scope>
    <source>
        <strain evidence="1">YNDBR</strain>
        <tissue evidence="1">Leaf</tissue>
    </source>
</reference>
<dbReference type="EMBL" id="JBBNAF010000007">
    <property type="protein sequence ID" value="KAK9128441.1"/>
    <property type="molecule type" value="Genomic_DNA"/>
</dbReference>